<dbReference type="SUPFAM" id="SSF54060">
    <property type="entry name" value="His-Me finger endonucleases"/>
    <property type="match status" value="1"/>
</dbReference>
<protein>
    <submittedName>
        <fullName evidence="1">Recombination endonuclease VII</fullName>
    </submittedName>
</protein>
<dbReference type="Pfam" id="PF02945">
    <property type="entry name" value="Endonuclease_7"/>
    <property type="match status" value="1"/>
</dbReference>
<sequence length="145" mass="16729">MAHKDPDVRLAWHTEHSKKPHVIERKKREKEKARLYRQTEEGNEYYYGLNIKKRYGISFSEYTNLFAMQNGCCAICGIHQANFKRRLHIDHCHEKGTIRGLLCSNCNTAIGKLKDSPALLERAINYLLKQLGGSNDPNRKVTDGD</sequence>
<reference evidence="1" key="1">
    <citation type="submission" date="2020-05" db="EMBL/GenBank/DDBJ databases">
        <authorList>
            <person name="Chiriac C."/>
            <person name="Salcher M."/>
            <person name="Ghai R."/>
            <person name="Kavagutti S V."/>
        </authorList>
    </citation>
    <scope>NUCLEOTIDE SEQUENCE</scope>
</reference>
<evidence type="ECO:0000313" key="1">
    <source>
        <dbReference type="EMBL" id="CAB4187426.1"/>
    </source>
</evidence>
<name>A0A6J5QYB7_9CAUD</name>
<proteinExistence type="predicted"/>
<dbReference type="InterPro" id="IPR044925">
    <property type="entry name" value="His-Me_finger_sf"/>
</dbReference>
<dbReference type="InterPro" id="IPR004211">
    <property type="entry name" value="Endonuclease_7"/>
</dbReference>
<accession>A0A6J5QYB7</accession>
<keyword evidence="1" id="KW-0378">Hydrolase</keyword>
<dbReference type="InterPro" id="IPR038563">
    <property type="entry name" value="Endonuclease_7_sf"/>
</dbReference>
<keyword evidence="1" id="KW-0540">Nuclease</keyword>
<dbReference type="EMBL" id="LR797111">
    <property type="protein sequence ID" value="CAB4187426.1"/>
    <property type="molecule type" value="Genomic_DNA"/>
</dbReference>
<organism evidence="1">
    <name type="scientific">uncultured Caudovirales phage</name>
    <dbReference type="NCBI Taxonomy" id="2100421"/>
    <lineage>
        <taxon>Viruses</taxon>
        <taxon>Duplodnaviria</taxon>
        <taxon>Heunggongvirae</taxon>
        <taxon>Uroviricota</taxon>
        <taxon>Caudoviricetes</taxon>
        <taxon>Peduoviridae</taxon>
        <taxon>Maltschvirus</taxon>
        <taxon>Maltschvirus maltsch</taxon>
    </lineage>
</organism>
<keyword evidence="1" id="KW-0255">Endonuclease</keyword>
<gene>
    <name evidence="1" type="ORF">UFOVP1155_25</name>
</gene>
<dbReference type="Gene3D" id="3.40.1800.10">
    <property type="entry name" value="His-Me finger endonucleases"/>
    <property type="match status" value="1"/>
</dbReference>
<dbReference type="GO" id="GO:0004519">
    <property type="term" value="F:endonuclease activity"/>
    <property type="evidence" value="ECO:0007669"/>
    <property type="project" value="UniProtKB-KW"/>
</dbReference>